<gene>
    <name evidence="1" type="ORF">H9649_07565</name>
</gene>
<proteinExistence type="predicted"/>
<keyword evidence="2" id="KW-1185">Reference proteome</keyword>
<comment type="caution">
    <text evidence="1">The sequence shown here is derived from an EMBL/GenBank/DDBJ whole genome shotgun (WGS) entry which is preliminary data.</text>
</comment>
<protein>
    <submittedName>
        <fullName evidence="1">Uncharacterized protein</fullName>
    </submittedName>
</protein>
<organism evidence="1 2">
    <name type="scientific">Sporosarcina quadrami</name>
    <dbReference type="NCBI Taxonomy" id="2762234"/>
    <lineage>
        <taxon>Bacteria</taxon>
        <taxon>Bacillati</taxon>
        <taxon>Bacillota</taxon>
        <taxon>Bacilli</taxon>
        <taxon>Bacillales</taxon>
        <taxon>Caryophanaceae</taxon>
        <taxon>Sporosarcina</taxon>
    </lineage>
</organism>
<reference evidence="1 2" key="1">
    <citation type="submission" date="2020-08" db="EMBL/GenBank/DDBJ databases">
        <title>A Genomic Blueprint of the Chicken Gut Microbiome.</title>
        <authorList>
            <person name="Gilroy R."/>
            <person name="Ravi A."/>
            <person name="Getino M."/>
            <person name="Pursley I."/>
            <person name="Horton D.L."/>
            <person name="Alikhan N.-F."/>
            <person name="Baker D."/>
            <person name="Gharbi K."/>
            <person name="Hall N."/>
            <person name="Watson M."/>
            <person name="Adriaenssens E.M."/>
            <person name="Foster-Nyarko E."/>
            <person name="Jarju S."/>
            <person name="Secka A."/>
            <person name="Antonio M."/>
            <person name="Oren A."/>
            <person name="Chaudhuri R."/>
            <person name="La Ragione R.M."/>
            <person name="Hildebrand F."/>
            <person name="Pallen M.J."/>
        </authorList>
    </citation>
    <scope>NUCLEOTIDE SEQUENCE [LARGE SCALE GENOMIC DNA]</scope>
    <source>
        <strain evidence="1 2">Sa2YVA2</strain>
    </source>
</reference>
<sequence>MIKRPYMNDKCESCIHEKESHCGAVIECSYHKEKLAPQERLLNHNISLTGQLLGIKFEGYTIGEKEAFCELYRERRESEERRLLNEMYDEFIS</sequence>
<dbReference type="RefSeq" id="WP_191694120.1">
    <property type="nucleotide sequence ID" value="NZ_JACSQN010000005.1"/>
</dbReference>
<accession>A0ABR8U8R9</accession>
<dbReference type="EMBL" id="JACSQN010000005">
    <property type="protein sequence ID" value="MBD7984432.1"/>
    <property type="molecule type" value="Genomic_DNA"/>
</dbReference>
<name>A0ABR8U8R9_9BACL</name>
<evidence type="ECO:0000313" key="2">
    <source>
        <dbReference type="Proteomes" id="UP000626786"/>
    </source>
</evidence>
<evidence type="ECO:0000313" key="1">
    <source>
        <dbReference type="EMBL" id="MBD7984432.1"/>
    </source>
</evidence>
<dbReference type="Proteomes" id="UP000626786">
    <property type="component" value="Unassembled WGS sequence"/>
</dbReference>